<sequence length="345" mass="39780">MEYQQPLSGEFQSEQNESAFQTVNQYTNNVKIDLENWMGDLPEHLTCVPIIYIAIPGSHNSFSYSISPNSEVSPDSPPFVQSLGKWCKPISNRIIFNWSQGQQEDVAQQLALGIRYFDVRLVVHKNEIRISHGLYGGKILHFLEIINEFLSSHPKEIVILDFQHFYQFDQEHHERMISALLNIFGGKICRRQRRMRDNTISKLRECGNQVIIVYRHLVTRSNDIFWPSGTWATPWPNKVKVNELIDCLNKGLTTRKDGMGYVSQGILTPTPKYVATHVFGSLRKLAFQTNKKVVSWLESKNNGAHGVNVVICDFVEKNSFCEKVVRLNYKGCDDYQKHFHPESDM</sequence>
<reference evidence="2 3" key="1">
    <citation type="submission" date="2023-09" db="EMBL/GenBank/DDBJ databases">
        <title>Genomes of two closely related lineages of the louse Polyplax serrata with different host specificities.</title>
        <authorList>
            <person name="Martinu J."/>
            <person name="Tarabai H."/>
            <person name="Stefka J."/>
            <person name="Hypsa V."/>
        </authorList>
    </citation>
    <scope>NUCLEOTIDE SEQUENCE [LARGE SCALE GENOMIC DNA]</scope>
    <source>
        <strain evidence="2">98ZLc_SE</strain>
    </source>
</reference>
<protein>
    <recommendedName>
        <fullName evidence="1">Phosphatidylinositol-specific phospholipase C X domain-containing protein</fullName>
    </recommendedName>
</protein>
<dbReference type="InterPro" id="IPR051057">
    <property type="entry name" value="PI-PLC_domain"/>
</dbReference>
<feature type="domain" description="Phosphatidylinositol-specific phospholipase C X" evidence="1">
    <location>
        <begin position="44"/>
        <end position="215"/>
    </location>
</feature>
<dbReference type="InterPro" id="IPR000909">
    <property type="entry name" value="PLipase_C_PInositol-sp_X_dom"/>
</dbReference>
<gene>
    <name evidence="2" type="ORF">RUM44_010353</name>
</gene>
<name>A0ABR1AVL4_POLSC</name>
<keyword evidence="3" id="KW-1185">Reference proteome</keyword>
<dbReference type="CDD" id="cd08616">
    <property type="entry name" value="PI-PLCXD1c"/>
    <property type="match status" value="1"/>
</dbReference>
<proteinExistence type="predicted"/>
<dbReference type="EMBL" id="JAWJWF010000045">
    <property type="protein sequence ID" value="KAK6627873.1"/>
    <property type="molecule type" value="Genomic_DNA"/>
</dbReference>
<evidence type="ECO:0000313" key="3">
    <source>
        <dbReference type="Proteomes" id="UP001359485"/>
    </source>
</evidence>
<organism evidence="2 3">
    <name type="scientific">Polyplax serrata</name>
    <name type="common">Common mouse louse</name>
    <dbReference type="NCBI Taxonomy" id="468196"/>
    <lineage>
        <taxon>Eukaryota</taxon>
        <taxon>Metazoa</taxon>
        <taxon>Ecdysozoa</taxon>
        <taxon>Arthropoda</taxon>
        <taxon>Hexapoda</taxon>
        <taxon>Insecta</taxon>
        <taxon>Pterygota</taxon>
        <taxon>Neoptera</taxon>
        <taxon>Paraneoptera</taxon>
        <taxon>Psocodea</taxon>
        <taxon>Troctomorpha</taxon>
        <taxon>Phthiraptera</taxon>
        <taxon>Anoplura</taxon>
        <taxon>Polyplacidae</taxon>
        <taxon>Polyplax</taxon>
    </lineage>
</organism>
<evidence type="ECO:0000313" key="2">
    <source>
        <dbReference type="EMBL" id="KAK6627873.1"/>
    </source>
</evidence>
<evidence type="ECO:0000259" key="1">
    <source>
        <dbReference type="SMART" id="SM00148"/>
    </source>
</evidence>
<dbReference type="SMART" id="SM00148">
    <property type="entry name" value="PLCXc"/>
    <property type="match status" value="1"/>
</dbReference>
<dbReference type="PROSITE" id="PS50007">
    <property type="entry name" value="PIPLC_X_DOMAIN"/>
    <property type="match status" value="1"/>
</dbReference>
<dbReference type="Pfam" id="PF00388">
    <property type="entry name" value="PI-PLC-X"/>
    <property type="match status" value="1"/>
</dbReference>
<dbReference type="PANTHER" id="PTHR13593">
    <property type="match status" value="1"/>
</dbReference>
<accession>A0ABR1AVL4</accession>
<dbReference type="SUPFAM" id="SSF51695">
    <property type="entry name" value="PLC-like phosphodiesterases"/>
    <property type="match status" value="1"/>
</dbReference>
<dbReference type="Proteomes" id="UP001359485">
    <property type="component" value="Unassembled WGS sequence"/>
</dbReference>
<comment type="caution">
    <text evidence="2">The sequence shown here is derived from an EMBL/GenBank/DDBJ whole genome shotgun (WGS) entry which is preliminary data.</text>
</comment>
<dbReference type="InterPro" id="IPR042158">
    <property type="entry name" value="PLCXD1/2/3"/>
</dbReference>
<dbReference type="Gene3D" id="3.20.20.190">
    <property type="entry name" value="Phosphatidylinositol (PI) phosphodiesterase"/>
    <property type="match status" value="1"/>
</dbReference>
<dbReference type="InterPro" id="IPR017946">
    <property type="entry name" value="PLC-like_Pdiesterase_TIM-brl"/>
</dbReference>
<dbReference type="PANTHER" id="PTHR13593:SF113">
    <property type="entry name" value="SI:DKEY-266F7.9"/>
    <property type="match status" value="1"/>
</dbReference>